<dbReference type="InterPro" id="IPR011992">
    <property type="entry name" value="EF-hand-dom_pair"/>
</dbReference>
<feature type="region of interest" description="Disordered" evidence="4">
    <location>
        <begin position="26"/>
        <end position="47"/>
    </location>
</feature>
<name>A0A1B6MQW6_9HEMI</name>
<dbReference type="PANTHER" id="PTHR23104">
    <property type="entry name" value="MULTIPLE COAGULATION FACTOR DEFICIENCY PROTEIN 2 NEURAL STEM CELL DERIVED NEURONAL SURVIVAL PROTEIN"/>
    <property type="match status" value="1"/>
</dbReference>
<dbReference type="InterPro" id="IPR052110">
    <property type="entry name" value="MCFD2-like"/>
</dbReference>
<proteinExistence type="predicted"/>
<evidence type="ECO:0000313" key="6">
    <source>
        <dbReference type="EMBL" id="JAT38296.1"/>
    </source>
</evidence>
<dbReference type="PROSITE" id="PS00018">
    <property type="entry name" value="EF_HAND_1"/>
    <property type="match status" value="1"/>
</dbReference>
<dbReference type="AlphaFoldDB" id="A0A1B6MQW6"/>
<evidence type="ECO:0000256" key="5">
    <source>
        <dbReference type="SAM" id="SignalP"/>
    </source>
</evidence>
<keyword evidence="3" id="KW-0106">Calcium</keyword>
<reference evidence="6" key="1">
    <citation type="submission" date="2015-11" db="EMBL/GenBank/DDBJ databases">
        <title>De novo transcriptome assembly of four potential Pierce s Disease insect vectors from Arizona vineyards.</title>
        <authorList>
            <person name="Tassone E.E."/>
        </authorList>
    </citation>
    <scope>NUCLEOTIDE SEQUENCE</scope>
</reference>
<gene>
    <name evidence="6" type="ORF">g.7594</name>
</gene>
<evidence type="ECO:0000256" key="2">
    <source>
        <dbReference type="ARBA" id="ARBA00022737"/>
    </source>
</evidence>
<evidence type="ECO:0000256" key="1">
    <source>
        <dbReference type="ARBA" id="ARBA00022729"/>
    </source>
</evidence>
<protein>
    <recommendedName>
        <fullName evidence="7">EF-hand domain-containing protein</fullName>
    </recommendedName>
</protein>
<feature type="compositionally biased region" description="Basic and acidic residues" evidence="4">
    <location>
        <begin position="111"/>
        <end position="123"/>
    </location>
</feature>
<feature type="compositionally biased region" description="Basic residues" evidence="4">
    <location>
        <begin position="28"/>
        <end position="39"/>
    </location>
</feature>
<feature type="region of interest" description="Disordered" evidence="4">
    <location>
        <begin position="173"/>
        <end position="192"/>
    </location>
</feature>
<keyword evidence="1 5" id="KW-0732">Signal</keyword>
<sequence>MTSSCFVEMLQLILVLVMWGDPSGGMRGPHHPRGHYHHQPRSDTKLTQDTQLLRDVEHIKEDLGEWGMSQEAVHKMTPEEMDFHYFKLHDFDNNTKLDGLEILQAIHHTIHKEEEERASHEGEGSGSHNPDTKSSTEDDLPYFIELIDQVLAEDDQDNDGYLSYIEYVIGRQREQSKQEAVKRSLHNHESTK</sequence>
<dbReference type="PANTHER" id="PTHR23104:SF1">
    <property type="entry name" value="EF-HAND DOMAIN-CONTAINING PROTEIN"/>
    <property type="match status" value="1"/>
</dbReference>
<feature type="region of interest" description="Disordered" evidence="4">
    <location>
        <begin position="111"/>
        <end position="137"/>
    </location>
</feature>
<dbReference type="InterPro" id="IPR018247">
    <property type="entry name" value="EF_Hand_1_Ca_BS"/>
</dbReference>
<dbReference type="SUPFAM" id="SSF47473">
    <property type="entry name" value="EF-hand"/>
    <property type="match status" value="1"/>
</dbReference>
<feature type="signal peptide" evidence="5">
    <location>
        <begin position="1"/>
        <end position="20"/>
    </location>
</feature>
<evidence type="ECO:0000256" key="3">
    <source>
        <dbReference type="ARBA" id="ARBA00022837"/>
    </source>
</evidence>
<dbReference type="Gene3D" id="1.10.238.10">
    <property type="entry name" value="EF-hand"/>
    <property type="match status" value="1"/>
</dbReference>
<feature type="chain" id="PRO_5008588389" description="EF-hand domain-containing protein" evidence="5">
    <location>
        <begin position="21"/>
        <end position="192"/>
    </location>
</feature>
<evidence type="ECO:0000256" key="4">
    <source>
        <dbReference type="SAM" id="MobiDB-lite"/>
    </source>
</evidence>
<accession>A0A1B6MQW6</accession>
<evidence type="ECO:0008006" key="7">
    <source>
        <dbReference type="Google" id="ProtNLM"/>
    </source>
</evidence>
<organism evidence="6">
    <name type="scientific">Graphocephala atropunctata</name>
    <dbReference type="NCBI Taxonomy" id="36148"/>
    <lineage>
        <taxon>Eukaryota</taxon>
        <taxon>Metazoa</taxon>
        <taxon>Ecdysozoa</taxon>
        <taxon>Arthropoda</taxon>
        <taxon>Hexapoda</taxon>
        <taxon>Insecta</taxon>
        <taxon>Pterygota</taxon>
        <taxon>Neoptera</taxon>
        <taxon>Paraneoptera</taxon>
        <taxon>Hemiptera</taxon>
        <taxon>Auchenorrhyncha</taxon>
        <taxon>Membracoidea</taxon>
        <taxon>Cicadellidae</taxon>
        <taxon>Cicadellinae</taxon>
        <taxon>Cicadellini</taxon>
        <taxon>Graphocephala</taxon>
    </lineage>
</organism>
<dbReference type="EMBL" id="GEBQ01001681">
    <property type="protein sequence ID" value="JAT38296.1"/>
    <property type="molecule type" value="Transcribed_RNA"/>
</dbReference>
<keyword evidence="2" id="KW-0677">Repeat</keyword>